<evidence type="ECO:0000313" key="2">
    <source>
        <dbReference type="EMBL" id="KAH0624698.1"/>
    </source>
</evidence>
<dbReference type="Pfam" id="PF15348">
    <property type="entry name" value="GEMIN8"/>
    <property type="match status" value="1"/>
</dbReference>
<evidence type="ECO:0008006" key="4">
    <source>
        <dbReference type="Google" id="ProtNLM"/>
    </source>
</evidence>
<dbReference type="EMBL" id="JAIPUX010001232">
    <property type="protein sequence ID" value="KAH0624698.1"/>
    <property type="molecule type" value="Genomic_DNA"/>
</dbReference>
<comment type="caution">
    <text evidence="2">The sequence shown here is derived from an EMBL/GenBank/DDBJ whole genome shotgun (WGS) entry which is preliminary data.</text>
</comment>
<protein>
    <recommendedName>
        <fullName evidence="4">Gem nuclear organelle associated protein 8</fullName>
    </recommendedName>
</protein>
<dbReference type="PANTHER" id="PTHR16238">
    <property type="entry name" value="GEM-ASSOCIATED PROTEIN 8"/>
    <property type="match status" value="1"/>
</dbReference>
<organism evidence="2 3">
    <name type="scientific">Phrynosoma platyrhinos</name>
    <name type="common">Desert horned lizard</name>
    <dbReference type="NCBI Taxonomy" id="52577"/>
    <lineage>
        <taxon>Eukaryota</taxon>
        <taxon>Metazoa</taxon>
        <taxon>Chordata</taxon>
        <taxon>Craniata</taxon>
        <taxon>Vertebrata</taxon>
        <taxon>Euteleostomi</taxon>
        <taxon>Lepidosauria</taxon>
        <taxon>Squamata</taxon>
        <taxon>Bifurcata</taxon>
        <taxon>Unidentata</taxon>
        <taxon>Episquamata</taxon>
        <taxon>Toxicofera</taxon>
        <taxon>Iguania</taxon>
        <taxon>Phrynosomatidae</taxon>
        <taxon>Phrynosomatinae</taxon>
        <taxon>Phrynosoma</taxon>
    </lineage>
</organism>
<name>A0ABQ7T612_PHRPL</name>
<accession>A0ABQ7T612</accession>
<feature type="region of interest" description="Disordered" evidence="1">
    <location>
        <begin position="1"/>
        <end position="22"/>
    </location>
</feature>
<keyword evidence="3" id="KW-1185">Reference proteome</keyword>
<sequence>MEGNGTNHCPLDKRCQGNQPHDRGLPQSVRNALCLQFCLASCRWGHCPAEGAILSLAFPPPPFPPAGRKEGRADMAAGAGAGGRGGAAAECRVLRAPFAAEEDSMSQVLEPWYSQKVYARYWKHYSQAMEWMHRHKNAYKKAIESLYNPSFCPPANHPSRRYPDWDEGNHLRDRAFTPHSKSWYCPSSLQASCNTKRREVVVKDSETDTESEDEEDIEYDLSNMEITEELRQYFEQTERHREELRKYLPHAVFSIYT</sequence>
<feature type="compositionally biased region" description="Basic and acidic residues" evidence="1">
    <location>
        <begin position="10"/>
        <end position="22"/>
    </location>
</feature>
<proteinExistence type="predicted"/>
<evidence type="ECO:0000256" key="1">
    <source>
        <dbReference type="SAM" id="MobiDB-lite"/>
    </source>
</evidence>
<reference evidence="2 3" key="1">
    <citation type="journal article" date="2022" name="Gigascience">
        <title>A chromosome-level genome assembly and annotation of the desert horned lizard, Phrynosoma platyrhinos, provides insight into chromosomal rearrangements among reptiles.</title>
        <authorList>
            <person name="Koochekian N."/>
            <person name="Ascanio A."/>
            <person name="Farleigh K."/>
            <person name="Card D.C."/>
            <person name="Schield D.R."/>
            <person name="Castoe T.A."/>
            <person name="Jezkova T."/>
        </authorList>
    </citation>
    <scope>NUCLEOTIDE SEQUENCE [LARGE SCALE GENOMIC DNA]</scope>
    <source>
        <strain evidence="2">NK-2021</strain>
    </source>
</reference>
<gene>
    <name evidence="2" type="ORF">JD844_032420</name>
</gene>
<dbReference type="PANTHER" id="PTHR16238:SF7">
    <property type="entry name" value="GEM-ASSOCIATED PROTEIN 8"/>
    <property type="match status" value="1"/>
</dbReference>
<dbReference type="Proteomes" id="UP000826234">
    <property type="component" value="Unassembled WGS sequence"/>
</dbReference>
<evidence type="ECO:0000313" key="3">
    <source>
        <dbReference type="Proteomes" id="UP000826234"/>
    </source>
</evidence>
<dbReference type="InterPro" id="IPR034754">
    <property type="entry name" value="GEMIN8"/>
</dbReference>